<sequence length="121" mass="14127">MGDELQKTGAKSVGGELLFFFLLLHPIVTRITYRDSLVWELRKVERRSDFLDVVLHLFCEPSNCFDAPGTDVLLHLREDRSCVLFHRKTFEQIGRSASKASIAVYFWVNRIEKSYFEGVWK</sequence>
<dbReference type="AlphaFoldDB" id="A0A8X6M3L2"/>
<reference evidence="1" key="1">
    <citation type="submission" date="2020-07" db="EMBL/GenBank/DDBJ databases">
        <title>Multicomponent nature underlies the extraordinary mechanical properties of spider dragline silk.</title>
        <authorList>
            <person name="Kono N."/>
            <person name="Nakamura H."/>
            <person name="Mori M."/>
            <person name="Yoshida Y."/>
            <person name="Ohtoshi R."/>
            <person name="Malay A.D."/>
            <person name="Moran D.A.P."/>
            <person name="Tomita M."/>
            <person name="Numata K."/>
            <person name="Arakawa K."/>
        </authorList>
    </citation>
    <scope>NUCLEOTIDE SEQUENCE</scope>
</reference>
<name>A0A8X6M3L2_TRICU</name>
<dbReference type="OrthoDB" id="10367437at2759"/>
<proteinExistence type="predicted"/>
<dbReference type="EMBL" id="BMAO01029294">
    <property type="protein sequence ID" value="GFR30697.1"/>
    <property type="molecule type" value="Genomic_DNA"/>
</dbReference>
<gene>
    <name evidence="1" type="ORF">TNCT_126251</name>
</gene>
<evidence type="ECO:0000313" key="2">
    <source>
        <dbReference type="Proteomes" id="UP000887116"/>
    </source>
</evidence>
<dbReference type="Proteomes" id="UP000887116">
    <property type="component" value="Unassembled WGS sequence"/>
</dbReference>
<accession>A0A8X6M3L2</accession>
<evidence type="ECO:0000313" key="1">
    <source>
        <dbReference type="EMBL" id="GFR30697.1"/>
    </source>
</evidence>
<keyword evidence="2" id="KW-1185">Reference proteome</keyword>
<protein>
    <submittedName>
        <fullName evidence="1">Uncharacterized protein</fullName>
    </submittedName>
</protein>
<comment type="caution">
    <text evidence="1">The sequence shown here is derived from an EMBL/GenBank/DDBJ whole genome shotgun (WGS) entry which is preliminary data.</text>
</comment>
<organism evidence="1 2">
    <name type="scientific">Trichonephila clavata</name>
    <name type="common">Joro spider</name>
    <name type="synonym">Nephila clavata</name>
    <dbReference type="NCBI Taxonomy" id="2740835"/>
    <lineage>
        <taxon>Eukaryota</taxon>
        <taxon>Metazoa</taxon>
        <taxon>Ecdysozoa</taxon>
        <taxon>Arthropoda</taxon>
        <taxon>Chelicerata</taxon>
        <taxon>Arachnida</taxon>
        <taxon>Araneae</taxon>
        <taxon>Araneomorphae</taxon>
        <taxon>Entelegynae</taxon>
        <taxon>Araneoidea</taxon>
        <taxon>Nephilidae</taxon>
        <taxon>Trichonephila</taxon>
    </lineage>
</organism>